<feature type="region of interest" description="Disordered" evidence="6">
    <location>
        <begin position="947"/>
        <end position="970"/>
    </location>
</feature>
<dbReference type="InterPro" id="IPR011990">
    <property type="entry name" value="TPR-like_helical_dom_sf"/>
</dbReference>
<gene>
    <name evidence="8" type="ordered locus">Fraau_3282</name>
</gene>
<keyword evidence="8" id="KW-0723">Serine/threonine-protein kinase</keyword>
<organism evidence="8 9">
    <name type="scientific">Frateuria aurantia (strain ATCC 33424 / DSM 6220 / KCTC 2777 / LMG 1558 / NBRC 3245 / NCIMB 13370)</name>
    <name type="common">Acetobacter aurantius</name>
    <dbReference type="NCBI Taxonomy" id="767434"/>
    <lineage>
        <taxon>Bacteria</taxon>
        <taxon>Pseudomonadati</taxon>
        <taxon>Pseudomonadota</taxon>
        <taxon>Gammaproteobacteria</taxon>
        <taxon>Lysobacterales</taxon>
        <taxon>Rhodanobacteraceae</taxon>
        <taxon>Frateuria</taxon>
    </lineage>
</organism>
<evidence type="ECO:0000256" key="5">
    <source>
        <dbReference type="PROSITE-ProRule" id="PRU10141"/>
    </source>
</evidence>
<dbReference type="SMART" id="SM00220">
    <property type="entry name" value="S_TKc"/>
    <property type="match status" value="1"/>
</dbReference>
<reference evidence="8" key="1">
    <citation type="submission" date="2012-02" db="EMBL/GenBank/DDBJ databases">
        <title>The complete genome of Frateuria aurantia DSM 6220.</title>
        <authorList>
            <consortium name="US DOE Joint Genome Institute (JGI-PGF)"/>
            <person name="Lucas S."/>
            <person name="Copeland A."/>
            <person name="Lapidus A."/>
            <person name="Glavina del Rio T."/>
            <person name="Dalin E."/>
            <person name="Tice H."/>
            <person name="Bruce D."/>
            <person name="Goodwin L."/>
            <person name="Pitluck S."/>
            <person name="Peters L."/>
            <person name="Ovchinnikova G."/>
            <person name="Teshima H."/>
            <person name="Kyrpides N."/>
            <person name="Mavromatis K."/>
            <person name="Ivanova N."/>
            <person name="Brettin T."/>
            <person name="Detter J.C."/>
            <person name="Han C."/>
            <person name="Larimer F."/>
            <person name="Land M."/>
            <person name="Hauser L."/>
            <person name="Markowitz V."/>
            <person name="Cheng J.-F."/>
            <person name="Hugenholtz P."/>
            <person name="Woyke T."/>
            <person name="Wu D."/>
            <person name="Brambilla E."/>
            <person name="Klenk H.-P."/>
            <person name="Eisen J.A."/>
        </authorList>
    </citation>
    <scope>NUCLEOTIDE SEQUENCE</scope>
    <source>
        <strain evidence="8">DSM 6220</strain>
    </source>
</reference>
<keyword evidence="4 5" id="KW-0067">ATP-binding</keyword>
<keyword evidence="2 5" id="KW-0547">Nucleotide-binding</keyword>
<evidence type="ECO:0000256" key="3">
    <source>
        <dbReference type="ARBA" id="ARBA00022777"/>
    </source>
</evidence>
<dbReference type="CDD" id="cd14014">
    <property type="entry name" value="STKc_PknB_like"/>
    <property type="match status" value="1"/>
</dbReference>
<evidence type="ECO:0000256" key="1">
    <source>
        <dbReference type="ARBA" id="ARBA00022679"/>
    </source>
</evidence>
<dbReference type="eggNOG" id="COG0457">
    <property type="taxonomic scope" value="Bacteria"/>
</dbReference>
<feature type="binding site" evidence="5">
    <location>
        <position position="136"/>
    </location>
    <ligand>
        <name>ATP</name>
        <dbReference type="ChEBI" id="CHEBI:30616"/>
    </ligand>
</feature>
<dbReference type="GO" id="GO:0004674">
    <property type="term" value="F:protein serine/threonine kinase activity"/>
    <property type="evidence" value="ECO:0007669"/>
    <property type="project" value="UniProtKB-KW"/>
</dbReference>
<keyword evidence="3 8" id="KW-0418">Kinase</keyword>
<dbReference type="EMBL" id="CP003350">
    <property type="protein sequence ID" value="AFC87605.1"/>
    <property type="molecule type" value="Genomic_DNA"/>
</dbReference>
<dbReference type="Pfam" id="PF00069">
    <property type="entry name" value="Pkinase"/>
    <property type="match status" value="1"/>
</dbReference>
<dbReference type="Gene3D" id="1.10.510.10">
    <property type="entry name" value="Transferase(Phosphotransferase) domain 1"/>
    <property type="match status" value="1"/>
</dbReference>
<dbReference type="eggNOG" id="COG0515">
    <property type="taxonomic scope" value="Bacteria"/>
</dbReference>
<dbReference type="InterPro" id="IPR000719">
    <property type="entry name" value="Prot_kinase_dom"/>
</dbReference>
<evidence type="ECO:0000313" key="9">
    <source>
        <dbReference type="Proteomes" id="UP000005234"/>
    </source>
</evidence>
<sequence length="970" mass="106514">MDKTGQPADKDGKVNIGTSRSQTPDGHELNRWRRVSQLFDQVCGLPPEQWSSALNALSHDAADIAGTLDLLQVRTLDFSRLKKSMDHLLPESAPDALLGRELGPWRLERVLGEGGMGVVYLAVRADQLYTRQVALKLLHPRYQHLLHSHPGREREILGRLEIPGIARLYDAGVADHGQAYMVMEYVEGIPLDTYATALSLPDRIRLLAAICRIVHAAHNQLIVHCDLKPGNILINAAGKPVLLDFGIARLIDLLDADGAVGPAFASPTYASPELLHGDIVGVASDVFSLGVLLAQTLSGQRPPMPMSDPAAAAPSLWPGLAPKLRRQLRGDLDAIVTRACAPAPGMRYSSAEALANDLERYLQHRPVRARSGARLHRVSLSLRRHWRSLLPISVATVVCGLLLIRLILTQREAIANAAITNQVSEVLISSFQAVDPENRHDDKRMLSARDVLDEAVARINSSLPNAPSLRAQLQAVLGQAYQNLGQPKTAAGLLEQGAAGLERNGHPIHAASAYARLSILQSREAQYGKAAELADQASRLLQQAHSLAPAPAVQLQIWQAQALALAGQGRHEQAEARLQQILDTHVAASDEASRHEVLEAMRNLGILYRQQGLLLRSQALLERAMAISKTQDGSDSFEYQLSLDAYGMTVYQLGTVERATRLADQELHLTSHLYGPHSHRTIDAETWLAGLDLDLGHYLASSRHFDHALQTIALLDGTLSRDYATTLFGSGVMEEARGDLPEAERRYRQALTIARAVMGPDHPDSLSMEWGLARELTRAGKLAAARPMLDRVIAIQKNRLPPDAPERVYMDLALAEWQIHARQFDEARQILDRLARQHQHPAPVLWLSWMMETARLAQWKGDVRAAARDWGSVVQSFARHYGKDSTATAKWRIIWAQALLADGQQAAARQELQRAQGKLLEVAPDSDFVHIMQDLRKKLATGKPLPAIDSGDLPAPAPGLFTPLQKSRHG</sequence>
<dbReference type="PROSITE" id="PS00108">
    <property type="entry name" value="PROTEIN_KINASE_ST"/>
    <property type="match status" value="1"/>
</dbReference>
<evidence type="ECO:0000256" key="2">
    <source>
        <dbReference type="ARBA" id="ARBA00022741"/>
    </source>
</evidence>
<proteinExistence type="predicted"/>
<dbReference type="KEGG" id="fau:Fraau_3282"/>
<name>H8L296_FRAAD</name>
<dbReference type="SUPFAM" id="SSF56112">
    <property type="entry name" value="Protein kinase-like (PK-like)"/>
    <property type="match status" value="1"/>
</dbReference>
<dbReference type="Gene3D" id="1.25.40.10">
    <property type="entry name" value="Tetratricopeptide repeat domain"/>
    <property type="match status" value="3"/>
</dbReference>
<dbReference type="PROSITE" id="PS50011">
    <property type="entry name" value="PROTEIN_KINASE_DOM"/>
    <property type="match status" value="1"/>
</dbReference>
<dbReference type="PANTHER" id="PTHR43289">
    <property type="entry name" value="MITOGEN-ACTIVATED PROTEIN KINASE KINASE KINASE 20-RELATED"/>
    <property type="match status" value="1"/>
</dbReference>
<dbReference type="GO" id="GO:0005524">
    <property type="term" value="F:ATP binding"/>
    <property type="evidence" value="ECO:0007669"/>
    <property type="project" value="UniProtKB-UniRule"/>
</dbReference>
<feature type="compositionally biased region" description="Basic and acidic residues" evidence="6">
    <location>
        <begin position="1"/>
        <end position="13"/>
    </location>
</feature>
<dbReference type="STRING" id="767434.Fraau_3282"/>
<protein>
    <submittedName>
        <fullName evidence="8">Serine/threonine protein kinase</fullName>
    </submittedName>
</protein>
<dbReference type="RefSeq" id="WP_014404607.1">
    <property type="nucleotide sequence ID" value="NC_017033.1"/>
</dbReference>
<dbReference type="InterPro" id="IPR017441">
    <property type="entry name" value="Protein_kinase_ATP_BS"/>
</dbReference>
<dbReference type="Proteomes" id="UP000005234">
    <property type="component" value="Chromosome"/>
</dbReference>
<accession>H8L296</accession>
<dbReference type="PANTHER" id="PTHR43289:SF34">
    <property type="entry name" value="SERINE_THREONINE-PROTEIN KINASE YBDM-RELATED"/>
    <property type="match status" value="1"/>
</dbReference>
<dbReference type="Pfam" id="PF13424">
    <property type="entry name" value="TPR_12"/>
    <property type="match status" value="2"/>
</dbReference>
<dbReference type="SUPFAM" id="SSF48452">
    <property type="entry name" value="TPR-like"/>
    <property type="match status" value="3"/>
</dbReference>
<dbReference type="InterPro" id="IPR011009">
    <property type="entry name" value="Kinase-like_dom_sf"/>
</dbReference>
<dbReference type="AlphaFoldDB" id="H8L296"/>
<keyword evidence="9" id="KW-1185">Reference proteome</keyword>
<dbReference type="HOGENOM" id="CLU_007799_1_0_6"/>
<evidence type="ECO:0000256" key="4">
    <source>
        <dbReference type="ARBA" id="ARBA00022840"/>
    </source>
</evidence>
<evidence type="ECO:0000313" key="8">
    <source>
        <dbReference type="EMBL" id="AFC87605.1"/>
    </source>
</evidence>
<dbReference type="Gene3D" id="3.30.200.20">
    <property type="entry name" value="Phosphorylase Kinase, domain 1"/>
    <property type="match status" value="1"/>
</dbReference>
<dbReference type="InterPro" id="IPR008271">
    <property type="entry name" value="Ser/Thr_kinase_AS"/>
</dbReference>
<evidence type="ECO:0000259" key="7">
    <source>
        <dbReference type="PROSITE" id="PS50011"/>
    </source>
</evidence>
<keyword evidence="1" id="KW-0808">Transferase</keyword>
<evidence type="ECO:0000256" key="6">
    <source>
        <dbReference type="SAM" id="MobiDB-lite"/>
    </source>
</evidence>
<feature type="domain" description="Protein kinase" evidence="7">
    <location>
        <begin position="105"/>
        <end position="362"/>
    </location>
</feature>
<dbReference type="PROSITE" id="PS00107">
    <property type="entry name" value="PROTEIN_KINASE_ATP"/>
    <property type="match status" value="1"/>
</dbReference>
<feature type="region of interest" description="Disordered" evidence="6">
    <location>
        <begin position="1"/>
        <end position="27"/>
    </location>
</feature>